<dbReference type="PIRSF" id="PIRSF006060">
    <property type="entry name" value="AA_transporter"/>
    <property type="match status" value="1"/>
</dbReference>
<feature type="transmembrane region" description="Helical" evidence="6">
    <location>
        <begin position="49"/>
        <end position="68"/>
    </location>
</feature>
<dbReference type="PANTHER" id="PTHR43495:SF5">
    <property type="entry name" value="GAMMA-AMINOBUTYRIC ACID PERMEASE"/>
    <property type="match status" value="1"/>
</dbReference>
<reference evidence="8 9" key="1">
    <citation type="submission" date="2017-09" db="EMBL/GenBank/DDBJ databases">
        <title>Genomic, metabolic, and phenotypic characteristics of bacterial isolates from the natural microbiome of the model nematode Caenorhabditis elegans.</title>
        <authorList>
            <person name="Zimmermann J."/>
            <person name="Obeng N."/>
            <person name="Yang W."/>
            <person name="Obeng O."/>
            <person name="Kissoyan K."/>
            <person name="Pees B."/>
            <person name="Dirksen P."/>
            <person name="Hoppner M."/>
            <person name="Franke A."/>
            <person name="Rosenstiel P."/>
            <person name="Leippe M."/>
            <person name="Dierking K."/>
            <person name="Kaleta C."/>
            <person name="Schulenburg H."/>
        </authorList>
    </citation>
    <scope>NUCLEOTIDE SEQUENCE [LARGE SCALE GENOMIC DNA]</scope>
    <source>
        <strain evidence="8 9">MYb117</strain>
    </source>
</reference>
<dbReference type="EMBL" id="PCQL01000019">
    <property type="protein sequence ID" value="PRC15413.1"/>
    <property type="molecule type" value="Genomic_DNA"/>
</dbReference>
<dbReference type="InterPro" id="IPR011265">
    <property type="entry name" value="GABA_permease"/>
</dbReference>
<dbReference type="RefSeq" id="WP_105698006.1">
    <property type="nucleotide sequence ID" value="NZ_CP159260.1"/>
</dbReference>
<feature type="transmembrane region" description="Helical" evidence="6">
    <location>
        <begin position="89"/>
        <end position="109"/>
    </location>
</feature>
<accession>A0A2S9EJH6</accession>
<protein>
    <submittedName>
        <fullName evidence="8">GABA permease</fullName>
    </submittedName>
</protein>
<comment type="subcellular location">
    <subcellularLocation>
        <location evidence="1">Membrane</location>
        <topology evidence="1">Multi-pass membrane protein</topology>
    </subcellularLocation>
</comment>
<feature type="domain" description="Amino acid permease/ SLC12A" evidence="7">
    <location>
        <begin position="21"/>
        <end position="432"/>
    </location>
</feature>
<dbReference type="InterPro" id="IPR004840">
    <property type="entry name" value="Amino_acid_permease_CS"/>
</dbReference>
<feature type="transmembrane region" description="Helical" evidence="6">
    <location>
        <begin position="340"/>
        <end position="358"/>
    </location>
</feature>
<evidence type="ECO:0000256" key="4">
    <source>
        <dbReference type="ARBA" id="ARBA00022989"/>
    </source>
</evidence>
<comment type="caution">
    <text evidence="8">The sequence shown here is derived from an EMBL/GenBank/DDBJ whole genome shotgun (WGS) entry which is preliminary data.</text>
</comment>
<dbReference type="STRING" id="1282356.H045_12455"/>
<dbReference type="AlphaFoldDB" id="A0A2S9EJH6"/>
<evidence type="ECO:0000259" key="7">
    <source>
        <dbReference type="Pfam" id="PF00324"/>
    </source>
</evidence>
<sequence>MNSPTPSNSNAQLAQGFKPRHVTMLSIAGIIGAGLFVGSGHAIAAAGPAVLLAYLFSGLLVVLVMRMLGEMAVANPDTGSFSTYADQAIGRWAGFTIGWLYWWFWVLVIPIEALAAGHILNQWFPQIDAWLFALLSIFLLVVTNLFSVSKYGEFEFWFAMAKVVAIIGFIGVGFAVLMGWVPEREASGLSQLMQDHGGFAPNGLSAVVGAFITIMFSFIGTEAVTIAAAESNNPAQNIARATRSVMWRIGVFYVLSIFVVISVVPWDDPLLASVGSYQRALELMNIPHAKLLVDIVVLIAVASCMNSSIYIASRMLFSLGKRGDAPAMLKQTSAASVPRAAVIASTILGAGVTLLSYFMPAGLFQFLLASSGAIALLVYLVIAVSQLRMRKILLRRNATLTFKMWLFPWLTWLVIAFICAALTVMLVTPEHRFEVSSTLSLALLISLIGLLTARHPERATKPVAAASQP</sequence>
<feature type="transmembrane region" description="Helical" evidence="6">
    <location>
        <begin position="405"/>
        <end position="427"/>
    </location>
</feature>
<keyword evidence="5 6" id="KW-0472">Membrane</keyword>
<dbReference type="NCBIfam" id="TIGR01773">
    <property type="entry name" value="GABAperm"/>
    <property type="match status" value="1"/>
</dbReference>
<keyword evidence="9" id="KW-1185">Reference proteome</keyword>
<dbReference type="Pfam" id="PF00324">
    <property type="entry name" value="AA_permease"/>
    <property type="match status" value="1"/>
</dbReference>
<evidence type="ECO:0000256" key="6">
    <source>
        <dbReference type="SAM" id="Phobius"/>
    </source>
</evidence>
<feature type="transmembrane region" description="Helical" evidence="6">
    <location>
        <begin position="245"/>
        <end position="266"/>
    </location>
</feature>
<feature type="transmembrane region" description="Helical" evidence="6">
    <location>
        <begin position="159"/>
        <end position="182"/>
    </location>
</feature>
<evidence type="ECO:0000256" key="2">
    <source>
        <dbReference type="ARBA" id="ARBA00022448"/>
    </source>
</evidence>
<evidence type="ECO:0000256" key="5">
    <source>
        <dbReference type="ARBA" id="ARBA00023136"/>
    </source>
</evidence>
<dbReference type="Gene3D" id="1.20.1740.10">
    <property type="entry name" value="Amino acid/polyamine transporter I"/>
    <property type="match status" value="1"/>
</dbReference>
<organism evidence="8 9">
    <name type="scientific">Pseudomonas poae</name>
    <dbReference type="NCBI Taxonomy" id="200451"/>
    <lineage>
        <taxon>Bacteria</taxon>
        <taxon>Pseudomonadati</taxon>
        <taxon>Pseudomonadota</taxon>
        <taxon>Gammaproteobacteria</taxon>
        <taxon>Pseudomonadales</taxon>
        <taxon>Pseudomonadaceae</taxon>
        <taxon>Pseudomonas</taxon>
    </lineage>
</organism>
<evidence type="ECO:0000313" key="9">
    <source>
        <dbReference type="Proteomes" id="UP000238045"/>
    </source>
</evidence>
<dbReference type="GO" id="GO:0015185">
    <property type="term" value="F:gamma-aminobutyric acid transmembrane transporter activity"/>
    <property type="evidence" value="ECO:0007669"/>
    <property type="project" value="InterPro"/>
</dbReference>
<gene>
    <name evidence="8" type="primary">gabP</name>
    <name evidence="8" type="ORF">CQZ99_18060</name>
</gene>
<dbReference type="InterPro" id="IPR004841">
    <property type="entry name" value="AA-permease/SLC12A_dom"/>
</dbReference>
<feature type="transmembrane region" description="Helical" evidence="6">
    <location>
        <begin position="291"/>
        <end position="312"/>
    </location>
</feature>
<dbReference type="FunFam" id="1.20.1740.10:FF:000001">
    <property type="entry name" value="Amino acid permease"/>
    <property type="match status" value="1"/>
</dbReference>
<proteinExistence type="predicted"/>
<keyword evidence="3 6" id="KW-0812">Transmembrane</keyword>
<name>A0A2S9EJH6_9PSED</name>
<feature type="transmembrane region" description="Helical" evidence="6">
    <location>
        <begin position="364"/>
        <end position="384"/>
    </location>
</feature>
<feature type="transmembrane region" description="Helical" evidence="6">
    <location>
        <begin position="433"/>
        <end position="453"/>
    </location>
</feature>
<evidence type="ECO:0000256" key="1">
    <source>
        <dbReference type="ARBA" id="ARBA00004141"/>
    </source>
</evidence>
<dbReference type="PANTHER" id="PTHR43495">
    <property type="entry name" value="GABA PERMEASE"/>
    <property type="match status" value="1"/>
</dbReference>
<feature type="transmembrane region" description="Helical" evidence="6">
    <location>
        <begin position="21"/>
        <end position="43"/>
    </location>
</feature>
<keyword evidence="2" id="KW-0813">Transport</keyword>
<feature type="transmembrane region" description="Helical" evidence="6">
    <location>
        <begin position="202"/>
        <end position="224"/>
    </location>
</feature>
<evidence type="ECO:0000313" key="8">
    <source>
        <dbReference type="EMBL" id="PRC15413.1"/>
    </source>
</evidence>
<dbReference type="Proteomes" id="UP000238045">
    <property type="component" value="Unassembled WGS sequence"/>
</dbReference>
<evidence type="ECO:0000256" key="3">
    <source>
        <dbReference type="ARBA" id="ARBA00022692"/>
    </source>
</evidence>
<keyword evidence="4 6" id="KW-1133">Transmembrane helix</keyword>
<feature type="transmembrane region" description="Helical" evidence="6">
    <location>
        <begin position="129"/>
        <end position="147"/>
    </location>
</feature>
<dbReference type="PROSITE" id="PS00218">
    <property type="entry name" value="AMINO_ACID_PERMEASE_1"/>
    <property type="match status" value="1"/>
</dbReference>
<dbReference type="GO" id="GO:0016020">
    <property type="term" value="C:membrane"/>
    <property type="evidence" value="ECO:0007669"/>
    <property type="project" value="UniProtKB-SubCell"/>
</dbReference>